<gene>
    <name evidence="2" type="ORF">FHX42_002660</name>
</gene>
<dbReference type="EMBL" id="JACGWZ010000003">
    <property type="protein sequence ID" value="MBA8825309.1"/>
    <property type="molecule type" value="Genomic_DNA"/>
</dbReference>
<feature type="region of interest" description="Disordered" evidence="1">
    <location>
        <begin position="1"/>
        <end position="34"/>
    </location>
</feature>
<evidence type="ECO:0000313" key="2">
    <source>
        <dbReference type="EMBL" id="MBA8825309.1"/>
    </source>
</evidence>
<accession>A0A839DX40</accession>
<dbReference type="Proteomes" id="UP000569329">
    <property type="component" value="Unassembled WGS sequence"/>
</dbReference>
<dbReference type="RefSeq" id="WP_182544511.1">
    <property type="nucleotide sequence ID" value="NZ_JACGWZ010000003.1"/>
</dbReference>
<sequence length="79" mass="9218">MSEQHSPDPVNRAARHLRTRRGQNGSRPVSESAWRCEDLWQPDEQMDIWQCIDQVELDAMRERGELDEEEGTEDGHDQA</sequence>
<keyword evidence="3" id="KW-1185">Reference proteome</keyword>
<comment type="caution">
    <text evidence="2">The sequence shown here is derived from an EMBL/GenBank/DDBJ whole genome shotgun (WGS) entry which is preliminary data.</text>
</comment>
<feature type="region of interest" description="Disordered" evidence="1">
    <location>
        <begin position="60"/>
        <end position="79"/>
    </location>
</feature>
<evidence type="ECO:0000256" key="1">
    <source>
        <dbReference type="SAM" id="MobiDB-lite"/>
    </source>
</evidence>
<reference evidence="2 3" key="1">
    <citation type="submission" date="2020-07" db="EMBL/GenBank/DDBJ databases">
        <title>Sequencing the genomes of 1000 actinobacteria strains.</title>
        <authorList>
            <person name="Klenk H.-P."/>
        </authorList>
    </citation>
    <scope>NUCLEOTIDE SEQUENCE [LARGE SCALE GENOMIC DNA]</scope>
    <source>
        <strain evidence="2 3">DSM 45975</strain>
    </source>
</reference>
<protein>
    <submittedName>
        <fullName evidence="2">Uncharacterized protein</fullName>
    </submittedName>
</protein>
<dbReference type="AlphaFoldDB" id="A0A839DX40"/>
<proteinExistence type="predicted"/>
<evidence type="ECO:0000313" key="3">
    <source>
        <dbReference type="Proteomes" id="UP000569329"/>
    </source>
</evidence>
<organism evidence="2 3">
    <name type="scientific">Halosaccharopolyspora lacisalsi</name>
    <dbReference type="NCBI Taxonomy" id="1000566"/>
    <lineage>
        <taxon>Bacteria</taxon>
        <taxon>Bacillati</taxon>
        <taxon>Actinomycetota</taxon>
        <taxon>Actinomycetes</taxon>
        <taxon>Pseudonocardiales</taxon>
        <taxon>Pseudonocardiaceae</taxon>
        <taxon>Halosaccharopolyspora</taxon>
    </lineage>
</organism>
<name>A0A839DX40_9PSEU</name>